<dbReference type="PANTHER" id="PTHR41252:SF1">
    <property type="entry name" value="BLR2505 PROTEIN"/>
    <property type="match status" value="1"/>
</dbReference>
<evidence type="ECO:0000259" key="1">
    <source>
        <dbReference type="Pfam" id="PF12680"/>
    </source>
</evidence>
<proteinExistence type="predicted"/>
<dbReference type="EMBL" id="JAVRRF010000021">
    <property type="protein sequence ID" value="KAK5054925.1"/>
    <property type="molecule type" value="Genomic_DNA"/>
</dbReference>
<protein>
    <recommendedName>
        <fullName evidence="1">SnoaL-like domain-containing protein</fullName>
    </recommendedName>
</protein>
<dbReference type="Pfam" id="PF12680">
    <property type="entry name" value="SnoaL_2"/>
    <property type="match status" value="1"/>
</dbReference>
<comment type="caution">
    <text evidence="2">The sequence shown here is derived from an EMBL/GenBank/DDBJ whole genome shotgun (WGS) entry which is preliminary data.</text>
</comment>
<keyword evidence="3" id="KW-1185">Reference proteome</keyword>
<feature type="domain" description="SnoaL-like" evidence="1">
    <location>
        <begin position="7"/>
        <end position="115"/>
    </location>
</feature>
<dbReference type="Proteomes" id="UP001345691">
    <property type="component" value="Unassembled WGS sequence"/>
</dbReference>
<evidence type="ECO:0000313" key="3">
    <source>
        <dbReference type="Proteomes" id="UP001345691"/>
    </source>
</evidence>
<organism evidence="2 3">
    <name type="scientific">Exophiala sideris</name>
    <dbReference type="NCBI Taxonomy" id="1016849"/>
    <lineage>
        <taxon>Eukaryota</taxon>
        <taxon>Fungi</taxon>
        <taxon>Dikarya</taxon>
        <taxon>Ascomycota</taxon>
        <taxon>Pezizomycotina</taxon>
        <taxon>Eurotiomycetes</taxon>
        <taxon>Chaetothyriomycetidae</taxon>
        <taxon>Chaetothyriales</taxon>
        <taxon>Herpotrichiellaceae</taxon>
        <taxon>Exophiala</taxon>
    </lineage>
</organism>
<sequence>MASKQDIEAIFDNFAKGDLGAFFSHIDPNVDWTVKGTYCPISGHYNSAKAFQEGTAALSKTWAVPLKLVVQDILVEGNQAAVELKAVDVHCKNGLPFTNEYVWLVTFGDNKKIVKVRAYMDT</sequence>
<dbReference type="SUPFAM" id="SSF54427">
    <property type="entry name" value="NTF2-like"/>
    <property type="match status" value="1"/>
</dbReference>
<evidence type="ECO:0000313" key="2">
    <source>
        <dbReference type="EMBL" id="KAK5054925.1"/>
    </source>
</evidence>
<dbReference type="InterPro" id="IPR032710">
    <property type="entry name" value="NTF2-like_dom_sf"/>
</dbReference>
<dbReference type="InterPro" id="IPR037401">
    <property type="entry name" value="SnoaL-like"/>
</dbReference>
<dbReference type="PANTHER" id="PTHR41252">
    <property type="entry name" value="BLR2505 PROTEIN"/>
    <property type="match status" value="1"/>
</dbReference>
<dbReference type="Gene3D" id="3.10.450.50">
    <property type="match status" value="1"/>
</dbReference>
<reference evidence="2 3" key="1">
    <citation type="submission" date="2023-08" db="EMBL/GenBank/DDBJ databases">
        <title>Black Yeasts Isolated from many extreme environments.</title>
        <authorList>
            <person name="Coleine C."/>
            <person name="Stajich J.E."/>
            <person name="Selbmann L."/>
        </authorList>
    </citation>
    <scope>NUCLEOTIDE SEQUENCE [LARGE SCALE GENOMIC DNA]</scope>
    <source>
        <strain evidence="2 3">CCFEE 6328</strain>
    </source>
</reference>
<accession>A0ABR0J2G6</accession>
<name>A0ABR0J2G6_9EURO</name>
<gene>
    <name evidence="2" type="ORF">LTR69_008493</name>
</gene>